<comment type="caution">
    <text evidence="4">The sequence shown here is derived from an EMBL/GenBank/DDBJ whole genome shotgun (WGS) entry which is preliminary data.</text>
</comment>
<proteinExistence type="inferred from homology"/>
<dbReference type="AlphaFoldDB" id="A0A5C6EPK8"/>
<evidence type="ECO:0000256" key="2">
    <source>
        <dbReference type="ARBA" id="ARBA00022741"/>
    </source>
</evidence>
<evidence type="ECO:0000256" key="1">
    <source>
        <dbReference type="ARBA" id="ARBA00007381"/>
    </source>
</evidence>
<accession>A0A5C6EPK8</accession>
<keyword evidence="2" id="KW-0547">Nucleotide-binding</keyword>
<dbReference type="PANTHER" id="PTHR42749">
    <property type="entry name" value="CELL SHAPE-DETERMINING PROTEIN MREB"/>
    <property type="match status" value="1"/>
</dbReference>
<dbReference type="CDD" id="cd10170">
    <property type="entry name" value="ASKHA_NBD_HSP70"/>
    <property type="match status" value="1"/>
</dbReference>
<evidence type="ECO:0000313" key="5">
    <source>
        <dbReference type="Proteomes" id="UP000317977"/>
    </source>
</evidence>
<keyword evidence="3" id="KW-0067">ATP-binding</keyword>
<dbReference type="InterPro" id="IPR043129">
    <property type="entry name" value="ATPase_NBD"/>
</dbReference>
<evidence type="ECO:0000313" key="4">
    <source>
        <dbReference type="EMBL" id="TWU51673.1"/>
    </source>
</evidence>
<protein>
    <submittedName>
        <fullName evidence="4">Chaperone protein DnaK</fullName>
    </submittedName>
</protein>
<dbReference type="EMBL" id="SJPX01000003">
    <property type="protein sequence ID" value="TWU51673.1"/>
    <property type="molecule type" value="Genomic_DNA"/>
</dbReference>
<sequence length="965" mass="105123">MSNANAGSEGTALNDAAANVATSDTDQPSRFVVGIDLGTTNCAMAFVDTTVNDWTVETFRVPQWVDVGQIESRETLPSFHYQWTPAETTGATLPWQSTGDVPSNCVGVMARDAGSRHPGRRISSAKSWLSHDGVDRSADFLPWHGDADVARMSPVTASSRYLDHLRRAWNHANLNDPLEQQDVVITLPASFDEVARELTIQAAKEAGLGRVYLIEEPQAAFYAWIDRHRADWTESVHPGQLILVCDIGGGTTDLTLIRVQPAGDNQDQVQFHRVAVGRHLILGGDNMDLAIARLAEKKLAEQKLAEQSGGEHADAPELSPGQWDRLIQASRAVKETMLAGDRPSSYTIHLAAEGSSLLAGAVQVELSAEEVDAALLDGFFPVADLTDRPSSVQSGFREFGLPYAADPGVTRHLAEFLSNHRRSGLDDADVESADRPDLVLFNGGVMVSPAVRNRVTVSLSRWFAGPGETWQPTELSAPRLDLAVAHGAAYYAMVRRGQGVRIAANLGRSYYMQVTGEDASAGKPATAICLIPGNAEAGQRFRADEHPLQLQVGAPVQFPLWVSSTRLADRVGELVDVEPAQMSPLPPICTALVRGRRRDEEQLSVLIESELSEIGTVGMYCVDVVQGKRWKLDFDIRSTLETDRTSHEGAGESAGIVDSDTVMACATQIAQTFGENSSLKPNRVVDELQKLTETGRNAWPPSLLRELWQFLVDDQAGRRKSAAHEARWINLAGFCLRPGYGVAVDDWRVTQTWKLLHGKLAFAAPQSRTESLILWRRISGGLTATQQQQLAAPLIASLQGKTGKLETHEAGEIWRLLGSLERLSVAEKIRLGDIAIAELPRKKTEKLRPALLWALGRLGSRQPIYGPLNTAVPSAKVADWIESLIAFDLDEPSSPLAIAQLGRKTGDRYRDLDESARTKAADYLAKKSANPHFITLLTEGGNLNREEEAAVFGDSLPLGIRLARS</sequence>
<dbReference type="InterPro" id="IPR018181">
    <property type="entry name" value="Heat_shock_70_CS"/>
</dbReference>
<dbReference type="GO" id="GO:0140662">
    <property type="term" value="F:ATP-dependent protein folding chaperone"/>
    <property type="evidence" value="ECO:0007669"/>
    <property type="project" value="InterPro"/>
</dbReference>
<dbReference type="GO" id="GO:0005524">
    <property type="term" value="F:ATP binding"/>
    <property type="evidence" value="ECO:0007669"/>
    <property type="project" value="UniProtKB-KW"/>
</dbReference>
<dbReference type="PANTHER" id="PTHR42749:SF1">
    <property type="entry name" value="CELL SHAPE-DETERMINING PROTEIN MREB"/>
    <property type="match status" value="1"/>
</dbReference>
<dbReference type="InterPro" id="IPR021030">
    <property type="entry name" value="DUF3731"/>
</dbReference>
<reference evidence="4 5" key="1">
    <citation type="submission" date="2019-02" db="EMBL/GenBank/DDBJ databases">
        <title>Deep-cultivation of Planctomycetes and their phenomic and genomic characterization uncovers novel biology.</title>
        <authorList>
            <person name="Wiegand S."/>
            <person name="Jogler M."/>
            <person name="Boedeker C."/>
            <person name="Pinto D."/>
            <person name="Vollmers J."/>
            <person name="Rivas-Marin E."/>
            <person name="Kohn T."/>
            <person name="Peeters S.H."/>
            <person name="Heuer A."/>
            <person name="Rast P."/>
            <person name="Oberbeckmann S."/>
            <person name="Bunk B."/>
            <person name="Jeske O."/>
            <person name="Meyerdierks A."/>
            <person name="Storesund J.E."/>
            <person name="Kallscheuer N."/>
            <person name="Luecker S."/>
            <person name="Lage O.M."/>
            <person name="Pohl T."/>
            <person name="Merkel B.J."/>
            <person name="Hornburger P."/>
            <person name="Mueller R.-W."/>
            <person name="Bruemmer F."/>
            <person name="Labrenz M."/>
            <person name="Spormann A.M."/>
            <person name="Op Den Camp H."/>
            <person name="Overmann J."/>
            <person name="Amann R."/>
            <person name="Jetten M.S.M."/>
            <person name="Mascher T."/>
            <person name="Medema M.H."/>
            <person name="Devos D.P."/>
            <person name="Kaster A.-K."/>
            <person name="Ovreas L."/>
            <person name="Rohde M."/>
            <person name="Galperin M.Y."/>
            <person name="Jogler C."/>
        </authorList>
    </citation>
    <scope>NUCLEOTIDE SEQUENCE [LARGE SCALE GENOMIC DNA]</scope>
    <source>
        <strain evidence="4 5">Poly59</strain>
    </source>
</reference>
<name>A0A5C6EPK8_9BACT</name>
<dbReference type="Proteomes" id="UP000317977">
    <property type="component" value="Unassembled WGS sequence"/>
</dbReference>
<keyword evidence="5" id="KW-1185">Reference proteome</keyword>
<dbReference type="Pfam" id="PF00012">
    <property type="entry name" value="HSP70"/>
    <property type="match status" value="1"/>
</dbReference>
<dbReference type="Pfam" id="PF12531">
    <property type="entry name" value="DUF3731"/>
    <property type="match status" value="1"/>
</dbReference>
<organism evidence="4 5">
    <name type="scientific">Rubripirellula reticaptiva</name>
    <dbReference type="NCBI Taxonomy" id="2528013"/>
    <lineage>
        <taxon>Bacteria</taxon>
        <taxon>Pseudomonadati</taxon>
        <taxon>Planctomycetota</taxon>
        <taxon>Planctomycetia</taxon>
        <taxon>Pirellulales</taxon>
        <taxon>Pirellulaceae</taxon>
        <taxon>Rubripirellula</taxon>
    </lineage>
</organism>
<dbReference type="InterPro" id="IPR013126">
    <property type="entry name" value="Hsp_70_fam"/>
</dbReference>
<gene>
    <name evidence="4" type="primary">dnaK_4</name>
    <name evidence="4" type="ORF">Poly59_32670</name>
</gene>
<dbReference type="PRINTS" id="PR00301">
    <property type="entry name" value="HEATSHOCK70"/>
</dbReference>
<evidence type="ECO:0000256" key="3">
    <source>
        <dbReference type="ARBA" id="ARBA00022840"/>
    </source>
</evidence>
<dbReference type="RefSeq" id="WP_246151673.1">
    <property type="nucleotide sequence ID" value="NZ_SJPX01000003.1"/>
</dbReference>
<dbReference type="SUPFAM" id="SSF53067">
    <property type="entry name" value="Actin-like ATPase domain"/>
    <property type="match status" value="2"/>
</dbReference>
<comment type="similarity">
    <text evidence="1">Belongs to the heat shock protein 70 family.</text>
</comment>
<dbReference type="Gene3D" id="3.30.420.40">
    <property type="match status" value="2"/>
</dbReference>
<dbReference type="PROSITE" id="PS00297">
    <property type="entry name" value="HSP70_1"/>
    <property type="match status" value="1"/>
</dbReference>